<sequence>MEKKRKIMQYRERLDRTLASDDLTNVEILKKLVKSQLLPSSELEDEGYKEKLIERKTAEISNFLDMLRSASDDGGLSNTPHNDWKVCYSFSGFCCFTMLCFHDKLFFPLYMRSSIHLDLELFCFVCLSLIDNFLS</sequence>
<name>A0A9D5A3J2_PEA</name>
<keyword evidence="2" id="KW-1185">Reference proteome</keyword>
<evidence type="ECO:0000313" key="1">
    <source>
        <dbReference type="EMBL" id="KAI5396187.1"/>
    </source>
</evidence>
<reference evidence="1 2" key="1">
    <citation type="journal article" date="2022" name="Nat. Genet.">
        <title>Improved pea reference genome and pan-genome highlight genomic features and evolutionary characteristics.</title>
        <authorList>
            <person name="Yang T."/>
            <person name="Liu R."/>
            <person name="Luo Y."/>
            <person name="Hu S."/>
            <person name="Wang D."/>
            <person name="Wang C."/>
            <person name="Pandey M.K."/>
            <person name="Ge S."/>
            <person name="Xu Q."/>
            <person name="Li N."/>
            <person name="Li G."/>
            <person name="Huang Y."/>
            <person name="Saxena R.K."/>
            <person name="Ji Y."/>
            <person name="Li M."/>
            <person name="Yan X."/>
            <person name="He Y."/>
            <person name="Liu Y."/>
            <person name="Wang X."/>
            <person name="Xiang C."/>
            <person name="Varshney R.K."/>
            <person name="Ding H."/>
            <person name="Gao S."/>
            <person name="Zong X."/>
        </authorList>
    </citation>
    <scope>NUCLEOTIDE SEQUENCE [LARGE SCALE GENOMIC DNA]</scope>
    <source>
        <strain evidence="1 2">cv. Zhongwan 6</strain>
    </source>
</reference>
<dbReference type="Gramene" id="Psat06G0240300-T3">
    <property type="protein sequence ID" value="KAI5396187.1"/>
    <property type="gene ID" value="KIW84_062403"/>
</dbReference>
<accession>A0A9D5A3J2</accession>
<gene>
    <name evidence="1" type="ORF">KIW84_062403</name>
</gene>
<evidence type="ECO:0000313" key="2">
    <source>
        <dbReference type="Proteomes" id="UP001058974"/>
    </source>
</evidence>
<organism evidence="1 2">
    <name type="scientific">Pisum sativum</name>
    <name type="common">Garden pea</name>
    <name type="synonym">Lathyrus oleraceus</name>
    <dbReference type="NCBI Taxonomy" id="3888"/>
    <lineage>
        <taxon>Eukaryota</taxon>
        <taxon>Viridiplantae</taxon>
        <taxon>Streptophyta</taxon>
        <taxon>Embryophyta</taxon>
        <taxon>Tracheophyta</taxon>
        <taxon>Spermatophyta</taxon>
        <taxon>Magnoliopsida</taxon>
        <taxon>eudicotyledons</taxon>
        <taxon>Gunneridae</taxon>
        <taxon>Pentapetalae</taxon>
        <taxon>rosids</taxon>
        <taxon>fabids</taxon>
        <taxon>Fabales</taxon>
        <taxon>Fabaceae</taxon>
        <taxon>Papilionoideae</taxon>
        <taxon>50 kb inversion clade</taxon>
        <taxon>NPAAA clade</taxon>
        <taxon>Hologalegina</taxon>
        <taxon>IRL clade</taxon>
        <taxon>Fabeae</taxon>
        <taxon>Lathyrus</taxon>
    </lineage>
</organism>
<comment type="caution">
    <text evidence="1">The sequence shown here is derived from an EMBL/GenBank/DDBJ whole genome shotgun (WGS) entry which is preliminary data.</text>
</comment>
<dbReference type="PANTHER" id="PTHR34560">
    <property type="entry name" value="POLYKETIDE CYCLASE/DEHYDRASE/LIPID TRANSPORT SUPERFAMILY PROTEIN"/>
    <property type="match status" value="1"/>
</dbReference>
<dbReference type="EMBL" id="JAMSHJ010000006">
    <property type="protein sequence ID" value="KAI5396187.1"/>
    <property type="molecule type" value="Genomic_DNA"/>
</dbReference>
<proteinExistence type="predicted"/>
<dbReference type="PANTHER" id="PTHR34560:SF8">
    <property type="entry name" value="START-LIKE DOMAIN-CONTAINING PROTEIN-RELATED"/>
    <property type="match status" value="1"/>
</dbReference>
<dbReference type="AlphaFoldDB" id="A0A9D5A3J2"/>
<protein>
    <submittedName>
        <fullName evidence="1">Uncharacterized protein</fullName>
    </submittedName>
</protein>
<dbReference type="Proteomes" id="UP001058974">
    <property type="component" value="Chromosome 6"/>
</dbReference>